<reference evidence="4 5" key="1">
    <citation type="submission" date="2018-08" db="EMBL/GenBank/DDBJ databases">
        <title>Genomic Encyclopedia of Type Strains, Phase IV (KMG-IV): sequencing the most valuable type-strain genomes for metagenomic binning, comparative biology and taxonomic classification.</title>
        <authorList>
            <person name="Goeker M."/>
        </authorList>
    </citation>
    <scope>NUCLEOTIDE SEQUENCE [LARGE SCALE GENOMIC DNA]</scope>
    <source>
        <strain evidence="4 5">DSM 23923</strain>
    </source>
</reference>
<dbReference type="InterPro" id="IPR006633">
    <property type="entry name" value="Carb-bd_sugar_hydrolysis-dom"/>
</dbReference>
<feature type="compositionally biased region" description="Acidic residues" evidence="2">
    <location>
        <begin position="64"/>
        <end position="77"/>
    </location>
</feature>
<dbReference type="InterPro" id="IPR012334">
    <property type="entry name" value="Pectin_lyas_fold"/>
</dbReference>
<dbReference type="Pfam" id="PF13229">
    <property type="entry name" value="Beta_helix"/>
    <property type="match status" value="3"/>
</dbReference>
<dbReference type="Proteomes" id="UP000256388">
    <property type="component" value="Unassembled WGS sequence"/>
</dbReference>
<dbReference type="InterPro" id="IPR051550">
    <property type="entry name" value="SCF-Subunits/Alg-Epimerases"/>
</dbReference>
<feature type="region of interest" description="Disordered" evidence="2">
    <location>
        <begin position="29"/>
        <end position="158"/>
    </location>
</feature>
<evidence type="ECO:0000313" key="5">
    <source>
        <dbReference type="Proteomes" id="UP000256388"/>
    </source>
</evidence>
<evidence type="ECO:0000256" key="1">
    <source>
        <dbReference type="ARBA" id="ARBA00022737"/>
    </source>
</evidence>
<dbReference type="Gene3D" id="2.160.20.10">
    <property type="entry name" value="Single-stranded right-handed beta-helix, Pectin lyase-like"/>
    <property type="match status" value="3"/>
</dbReference>
<comment type="caution">
    <text evidence="4">The sequence shown here is derived from an EMBL/GenBank/DDBJ whole genome shotgun (WGS) entry which is preliminary data.</text>
</comment>
<name>A0A347ZPE9_9CHLR</name>
<dbReference type="RefSeq" id="WP_116225425.1">
    <property type="nucleotide sequence ID" value="NZ_AP018437.1"/>
</dbReference>
<dbReference type="PANTHER" id="PTHR22990">
    <property type="entry name" value="F-BOX ONLY PROTEIN"/>
    <property type="match status" value="1"/>
</dbReference>
<dbReference type="InterPro" id="IPR039448">
    <property type="entry name" value="Beta_helix"/>
</dbReference>
<gene>
    <name evidence="4" type="ORF">DFR64_2156</name>
</gene>
<evidence type="ECO:0000259" key="3">
    <source>
        <dbReference type="SMART" id="SM00722"/>
    </source>
</evidence>
<evidence type="ECO:0000313" key="4">
    <source>
        <dbReference type="EMBL" id="REG08781.1"/>
    </source>
</evidence>
<keyword evidence="5" id="KW-1185">Reference proteome</keyword>
<dbReference type="SMART" id="SM00710">
    <property type="entry name" value="PbH1"/>
    <property type="match status" value="31"/>
</dbReference>
<evidence type="ECO:0000256" key="2">
    <source>
        <dbReference type="SAM" id="MobiDB-lite"/>
    </source>
</evidence>
<dbReference type="GO" id="GO:0016829">
    <property type="term" value="F:lyase activity"/>
    <property type="evidence" value="ECO:0007669"/>
    <property type="project" value="UniProtKB-KW"/>
</dbReference>
<dbReference type="EMBL" id="QUMS01000002">
    <property type="protein sequence ID" value="REG08781.1"/>
    <property type="molecule type" value="Genomic_DNA"/>
</dbReference>
<feature type="compositionally biased region" description="Low complexity" evidence="2">
    <location>
        <begin position="91"/>
        <end position="106"/>
    </location>
</feature>
<feature type="compositionally biased region" description="Acidic residues" evidence="2">
    <location>
        <begin position="119"/>
        <end position="144"/>
    </location>
</feature>
<accession>A0A347ZPE9</accession>
<dbReference type="SUPFAM" id="SSF51126">
    <property type="entry name" value="Pectin lyase-like"/>
    <property type="match status" value="4"/>
</dbReference>
<keyword evidence="4" id="KW-0456">Lyase</keyword>
<proteinExistence type="predicted"/>
<dbReference type="Gene3D" id="2.60.120.380">
    <property type="match status" value="1"/>
</dbReference>
<keyword evidence="1" id="KW-0677">Repeat</keyword>
<dbReference type="InterPro" id="IPR006626">
    <property type="entry name" value="PbH1"/>
</dbReference>
<sequence>MKKNFLFLPIMILITVLMINGRIYADGAEPPAAPEEAAAVESTPADTTDPDEQAALTPDTQEGTPEEALPDEGDDETSPEHPQEVIDTGTEPSETQPESEPESPASEPEDPQMISPDEGGTDEEDELPAEMESPENEATEEETVDAGTQSGQQGIEEVPDPYFTSGGVTYSFYQTAGACNGAANCVDGLANPIQSAIDYIQINGTAPDDGNIYVEKGLYKEAVLIDGSLTNLNTLRGLTGIPTSGVYPTIANTLTLTNLPGGFTLSGFIVTGGVSVTNSSGPFEVNSVTGTLEMTNVTSYMTDTDGIHIKDHKGDINLTGINSNHITNNGHGIWVENQISGNLTITDSEIRFNTGDGVKVSSKGRVTLDGVISQSNANGIMIDGFGSLNISDCSTQENDQYGIWIQAAGKSVVLDNLNFGSNGRESTESCSGLCIINAGTVTLKNLSAYSNYRNGIEINASGNISLSDVTVKQSGLTGISLTSLKGMVTIDGAVIIENSDDGILINARGATLRNISANDNRANGIRLNLSGGSALLENIAADTNGAWGIYLDTLESAPSAVVNTTFKKVNAADNQQGGIHVSTLGSVNLLDSTAFNNKNDDGIYIATRGKVTVTNCVADSNAGDGLQIEGIHTKAYLNGGWQNVSMTSPASVTINLTKDSQSINEFNQNGTINNWGIGVSGIHVVSQKPVSISDFVTSENNRYGVYICGPEIYNQESSSYELQRAGVVTIKSSLADNRNDASNNSIGVRVYAAGTVTLSDLSSNNNNSRGVEIDTLGKIIVKAVSASNTQDSDSIVLMNNSASGSMSVTITDLEVYETQQDWGAALVVSSKGTITINGLTLEGNNCFGAKLENSGDGKGNISLTDAYINNNNGIGILARSNGSILIKNTSSNNNSQGGADLSNRDTAKAMPISLTNCEFSHNQSFGLQAVSKGLITLKDVNANENNDTGINISNTGGGSRAGMTLVNVNSENNNGSGLYIDTDGQVLVTNINVNNNAMRNGWLGKESDSGFTLIDFYNQSHGLDRWNFAAASDSAQVILMRADATWPLNRADFQPVIELYDAKTDESIPVTIDCESTPGECSFTFLPSDFGYTETQNYYMLAGSSSNDGFYRLSWNDDDPDTYERFYYACGTMITAGGNVKINGIEGHTNSTTGLAVTTTGNSSITLSGIHVSDNGTEGITLTGGQDPLDMDNSGWGTGTISFTGENFTNSNGWDGLVINSSGSLLISNLDVVDNGRATNSAGIRLSEDHPAKIITINNLNVRNNGYGAQMRATGNIILKNVEISNNQSGSGLYLDNCLENAGVCSGKGTITLTNVYAKGNNGVGMELYSKGIITLKTVEGNENRQTGITVSNKFEGTAANLILTGVIASNNTMTGIQATTNGSLLITKVDANGNNMNWNKMSSGETVQNYLNPSQGSDFWGFDAEAETTYTITLLADGTDTEMNFLNLFSFDPILKLYVMDEEDNLIEITEGFTINHVTDSSYEIEWTPGTDAGGGYWVEVNSTSNSGYYRLSINHDASEYTRYFVNGMTYEVGGNVVIGGTNHFSGNEQSGLAGTSSGNVTLSNFGVNGNGREGISINNLGGTGSVTITGTNQAVGNGWDGLNINTNGSVKVQSFTAYNNLLSGLNIIANGQGTAVSLSNLYLSYNNENGLKIESNGAVSASNLNTWSNQDSGAYIDTNGYDLSMSNSSIFLNGIYGLVYVNSPEILFKNINNYFRCNGRNFYSSLDRDNIVALVP</sequence>
<dbReference type="InterPro" id="IPR011050">
    <property type="entry name" value="Pectin_lyase_fold/virulence"/>
</dbReference>
<feature type="compositionally biased region" description="Low complexity" evidence="2">
    <location>
        <begin position="29"/>
        <end position="39"/>
    </location>
</feature>
<dbReference type="SMART" id="SM00722">
    <property type="entry name" value="CASH"/>
    <property type="match status" value="2"/>
</dbReference>
<protein>
    <submittedName>
        <fullName evidence="4">Parallel beta helix pectate lyase-like protein</fullName>
    </submittedName>
</protein>
<feature type="domain" description="Carbohydrate-binding/sugar hydrolysis" evidence="3">
    <location>
        <begin position="303"/>
        <end position="459"/>
    </location>
</feature>
<feature type="domain" description="Carbohydrate-binding/sugar hydrolysis" evidence="3">
    <location>
        <begin position="475"/>
        <end position="606"/>
    </location>
</feature>
<organism evidence="4 5">
    <name type="scientific">Pelolinea submarina</name>
    <dbReference type="NCBI Taxonomy" id="913107"/>
    <lineage>
        <taxon>Bacteria</taxon>
        <taxon>Bacillati</taxon>
        <taxon>Chloroflexota</taxon>
        <taxon>Anaerolineae</taxon>
        <taxon>Anaerolineales</taxon>
        <taxon>Anaerolineaceae</taxon>
        <taxon>Pelolinea</taxon>
    </lineage>
</organism>
<dbReference type="PANTHER" id="PTHR22990:SF15">
    <property type="entry name" value="F-BOX ONLY PROTEIN 10"/>
    <property type="match status" value="1"/>
</dbReference>